<dbReference type="GO" id="GO:0004674">
    <property type="term" value="F:protein serine/threonine kinase activity"/>
    <property type="evidence" value="ECO:0007669"/>
    <property type="project" value="UniProtKB-KW"/>
</dbReference>
<comment type="cofactor">
    <cofactor evidence="1">
        <name>Mg(2+)</name>
        <dbReference type="ChEBI" id="CHEBI:18420"/>
    </cofactor>
</comment>
<keyword evidence="8" id="KW-0067">ATP-binding</keyword>
<dbReference type="SMART" id="SM00220">
    <property type="entry name" value="S_TKc"/>
    <property type="match status" value="1"/>
</dbReference>
<dbReference type="InterPro" id="IPR002048">
    <property type="entry name" value="EF_hand_dom"/>
</dbReference>
<dbReference type="SMART" id="SM00054">
    <property type="entry name" value="EFh"/>
    <property type="match status" value="3"/>
</dbReference>
<dbReference type="Pfam" id="PF13499">
    <property type="entry name" value="EF-hand_7"/>
    <property type="match status" value="1"/>
</dbReference>
<evidence type="ECO:0000256" key="8">
    <source>
        <dbReference type="ARBA" id="ARBA00022840"/>
    </source>
</evidence>
<dbReference type="SUPFAM" id="SSF56112">
    <property type="entry name" value="Protein kinase-like (PK-like)"/>
    <property type="match status" value="1"/>
</dbReference>
<dbReference type="Proteomes" id="UP000039865">
    <property type="component" value="Unassembled WGS sequence"/>
</dbReference>
<keyword evidence="5" id="KW-0547">Nucleotide-binding</keyword>
<dbReference type="CDD" id="cd00051">
    <property type="entry name" value="EFh"/>
    <property type="match status" value="1"/>
</dbReference>
<feature type="domain" description="EF-hand" evidence="11">
    <location>
        <begin position="208"/>
        <end position="243"/>
    </location>
</feature>
<accession>A0A078ACB5</accession>
<feature type="domain" description="EF-hand" evidence="11">
    <location>
        <begin position="317"/>
        <end position="352"/>
    </location>
</feature>
<proteinExistence type="inferred from homology"/>
<dbReference type="SUPFAM" id="SSF47473">
    <property type="entry name" value="EF-hand"/>
    <property type="match status" value="1"/>
</dbReference>
<evidence type="ECO:0000256" key="1">
    <source>
        <dbReference type="ARBA" id="ARBA00001946"/>
    </source>
</evidence>
<dbReference type="Gene3D" id="1.10.510.10">
    <property type="entry name" value="Transferase(Phosphotransferase) domain 1"/>
    <property type="match status" value="1"/>
</dbReference>
<keyword evidence="7" id="KW-0106">Calcium</keyword>
<dbReference type="GO" id="GO:0005524">
    <property type="term" value="F:ATP binding"/>
    <property type="evidence" value="ECO:0007669"/>
    <property type="project" value="UniProtKB-KW"/>
</dbReference>
<sequence length="356" mass="41063">MEYIDGGELLDRLISVKQLSEKIVAQITKQILSAINYAKSLGVQHLDLKPENLLLDRSQKYAKVKKGSAYYLPPELLKRQIHKNSDVWACGVILHILLSGYPPFCGRDEYEILQRVKSGSYSLKAVEWKNITKEGKKLIEKILVVDPNHRYTVQQCMKDKWFELQEQQHGIGRIITVDCINNLRSFCSEQKLQSAVVNYLANKEQNLAMNKELQKIFEQFDVNMDGILSHEELIMGYQKMLGCSRRAQVQVDFILTKIGAKPKSEIDYHEFLKANIKLEHEVTDSKLRAAFNLFDIDGNGSITLDEIQYLLGGQEDVEDQVWIDLVMTADQDGDGEITFEEFKKMMYVMYLNKEIR</sequence>
<name>A0A078ACB5_STYLE</name>
<dbReference type="PROSITE" id="PS00018">
    <property type="entry name" value="EF_HAND_1"/>
    <property type="match status" value="2"/>
</dbReference>
<evidence type="ECO:0000256" key="7">
    <source>
        <dbReference type="ARBA" id="ARBA00022837"/>
    </source>
</evidence>
<dbReference type="PROSITE" id="PS50222">
    <property type="entry name" value="EF_HAND_2"/>
    <property type="match status" value="3"/>
</dbReference>
<protein>
    <submittedName>
        <fullName evidence="12">Protein kinase domain containing protein</fullName>
    </submittedName>
</protein>
<evidence type="ECO:0000259" key="11">
    <source>
        <dbReference type="PROSITE" id="PS50222"/>
    </source>
</evidence>
<keyword evidence="3" id="KW-0808">Transferase</keyword>
<dbReference type="InterPro" id="IPR000719">
    <property type="entry name" value="Prot_kinase_dom"/>
</dbReference>
<dbReference type="PROSITE" id="PS50011">
    <property type="entry name" value="PROTEIN_KINASE_DOM"/>
    <property type="match status" value="1"/>
</dbReference>
<feature type="domain" description="Protein kinase" evidence="10">
    <location>
        <begin position="1"/>
        <end position="162"/>
    </location>
</feature>
<feature type="domain" description="EF-hand" evidence="11">
    <location>
        <begin position="282"/>
        <end position="316"/>
    </location>
</feature>
<evidence type="ECO:0000313" key="12">
    <source>
        <dbReference type="EMBL" id="CDW79237.1"/>
    </source>
</evidence>
<dbReference type="InterPro" id="IPR018247">
    <property type="entry name" value="EF_Hand_1_Ca_BS"/>
</dbReference>
<evidence type="ECO:0000256" key="2">
    <source>
        <dbReference type="ARBA" id="ARBA00022527"/>
    </source>
</evidence>
<keyword evidence="6 12" id="KW-0418">Kinase</keyword>
<evidence type="ECO:0000256" key="3">
    <source>
        <dbReference type="ARBA" id="ARBA00022679"/>
    </source>
</evidence>
<dbReference type="AlphaFoldDB" id="A0A078ACB5"/>
<evidence type="ECO:0000256" key="9">
    <source>
        <dbReference type="ARBA" id="ARBA00024334"/>
    </source>
</evidence>
<dbReference type="InterPro" id="IPR008271">
    <property type="entry name" value="Ser/Thr_kinase_AS"/>
</dbReference>
<dbReference type="Pfam" id="PF13202">
    <property type="entry name" value="EF-hand_5"/>
    <property type="match status" value="1"/>
</dbReference>
<dbReference type="Gene3D" id="1.10.238.10">
    <property type="entry name" value="EF-hand"/>
    <property type="match status" value="2"/>
</dbReference>
<dbReference type="FunFam" id="1.10.238.10:FF:000003">
    <property type="entry name" value="Calmodulin A"/>
    <property type="match status" value="1"/>
</dbReference>
<dbReference type="InterPro" id="IPR050205">
    <property type="entry name" value="CDPK_Ser/Thr_kinases"/>
</dbReference>
<dbReference type="Pfam" id="PF00069">
    <property type="entry name" value="Pkinase"/>
    <property type="match status" value="1"/>
</dbReference>
<organism evidence="12 13">
    <name type="scientific">Stylonychia lemnae</name>
    <name type="common">Ciliate</name>
    <dbReference type="NCBI Taxonomy" id="5949"/>
    <lineage>
        <taxon>Eukaryota</taxon>
        <taxon>Sar</taxon>
        <taxon>Alveolata</taxon>
        <taxon>Ciliophora</taxon>
        <taxon>Intramacronucleata</taxon>
        <taxon>Spirotrichea</taxon>
        <taxon>Stichotrichia</taxon>
        <taxon>Sporadotrichida</taxon>
        <taxon>Oxytrichidae</taxon>
        <taxon>Stylonychinae</taxon>
        <taxon>Stylonychia</taxon>
    </lineage>
</organism>
<dbReference type="PANTHER" id="PTHR24349">
    <property type="entry name" value="SERINE/THREONINE-PROTEIN KINASE"/>
    <property type="match status" value="1"/>
</dbReference>
<evidence type="ECO:0000259" key="10">
    <source>
        <dbReference type="PROSITE" id="PS50011"/>
    </source>
</evidence>
<reference evidence="12 13" key="1">
    <citation type="submission" date="2014-06" db="EMBL/GenBank/DDBJ databases">
        <authorList>
            <person name="Swart Estienne"/>
        </authorList>
    </citation>
    <scope>NUCLEOTIDE SEQUENCE [LARGE SCALE GENOMIC DNA]</scope>
    <source>
        <strain evidence="12 13">130c</strain>
    </source>
</reference>
<evidence type="ECO:0000256" key="4">
    <source>
        <dbReference type="ARBA" id="ARBA00022737"/>
    </source>
</evidence>
<keyword evidence="4" id="KW-0677">Repeat</keyword>
<dbReference type="InterPro" id="IPR011992">
    <property type="entry name" value="EF-hand-dom_pair"/>
</dbReference>
<keyword evidence="2" id="KW-0723">Serine/threonine-protein kinase</keyword>
<evidence type="ECO:0000256" key="5">
    <source>
        <dbReference type="ARBA" id="ARBA00022741"/>
    </source>
</evidence>
<dbReference type="InParanoid" id="A0A078ACB5"/>
<dbReference type="InterPro" id="IPR011009">
    <property type="entry name" value="Kinase-like_dom_sf"/>
</dbReference>
<gene>
    <name evidence="12" type="primary">Contig3822.g4088</name>
    <name evidence="12" type="ORF">STYLEM_8223</name>
</gene>
<evidence type="ECO:0000256" key="6">
    <source>
        <dbReference type="ARBA" id="ARBA00022777"/>
    </source>
</evidence>
<evidence type="ECO:0000313" key="13">
    <source>
        <dbReference type="Proteomes" id="UP000039865"/>
    </source>
</evidence>
<dbReference type="OrthoDB" id="40902at2759"/>
<dbReference type="GO" id="GO:0005509">
    <property type="term" value="F:calcium ion binding"/>
    <property type="evidence" value="ECO:0007669"/>
    <property type="project" value="InterPro"/>
</dbReference>
<dbReference type="EMBL" id="CCKQ01007813">
    <property type="protein sequence ID" value="CDW79237.1"/>
    <property type="molecule type" value="Genomic_DNA"/>
</dbReference>
<dbReference type="PROSITE" id="PS00108">
    <property type="entry name" value="PROTEIN_KINASE_ST"/>
    <property type="match status" value="1"/>
</dbReference>
<comment type="similarity">
    <text evidence="9">Belongs to the protein kinase superfamily. Ser/Thr protein kinase family. CDPK subfamily.</text>
</comment>
<keyword evidence="13" id="KW-1185">Reference proteome</keyword>